<dbReference type="Gene3D" id="3.30.1120.10">
    <property type="match status" value="1"/>
</dbReference>
<dbReference type="Gene3D" id="3.40.720.10">
    <property type="entry name" value="Alkaline Phosphatase, subunit A"/>
    <property type="match status" value="1"/>
</dbReference>
<keyword evidence="7" id="KW-1185">Reference proteome</keyword>
<protein>
    <submittedName>
        <fullName evidence="6">Sulfatase-like hydrolase/transferase</fullName>
    </submittedName>
</protein>
<dbReference type="Proteomes" id="UP000428260">
    <property type="component" value="Chromosome"/>
</dbReference>
<dbReference type="PROSITE" id="PS00523">
    <property type="entry name" value="SULFATASE_1"/>
    <property type="match status" value="1"/>
</dbReference>
<evidence type="ECO:0000256" key="4">
    <source>
        <dbReference type="ARBA" id="ARBA00022837"/>
    </source>
</evidence>
<evidence type="ECO:0000256" key="2">
    <source>
        <dbReference type="ARBA" id="ARBA00022723"/>
    </source>
</evidence>
<keyword evidence="3 6" id="KW-0378">Hydrolase</keyword>
<dbReference type="RefSeq" id="WP_158865844.1">
    <property type="nucleotide sequence ID" value="NZ_CP046401.1"/>
</dbReference>
<evidence type="ECO:0000256" key="3">
    <source>
        <dbReference type="ARBA" id="ARBA00022801"/>
    </source>
</evidence>
<dbReference type="InterPro" id="IPR017850">
    <property type="entry name" value="Alkaline_phosphatase_core_sf"/>
</dbReference>
<dbReference type="InterPro" id="IPR024607">
    <property type="entry name" value="Sulfatase_CS"/>
</dbReference>
<accession>A0A6I6JNQ3</accession>
<evidence type="ECO:0000256" key="1">
    <source>
        <dbReference type="ARBA" id="ARBA00008779"/>
    </source>
</evidence>
<dbReference type="InterPro" id="IPR000917">
    <property type="entry name" value="Sulfatase_N"/>
</dbReference>
<organism evidence="6 7">
    <name type="scientific">Maribellus comscasis</name>
    <dbReference type="NCBI Taxonomy" id="2681766"/>
    <lineage>
        <taxon>Bacteria</taxon>
        <taxon>Pseudomonadati</taxon>
        <taxon>Bacteroidota</taxon>
        <taxon>Bacteroidia</taxon>
        <taxon>Marinilabiliales</taxon>
        <taxon>Prolixibacteraceae</taxon>
        <taxon>Maribellus</taxon>
    </lineage>
</organism>
<evidence type="ECO:0000259" key="5">
    <source>
        <dbReference type="Pfam" id="PF00884"/>
    </source>
</evidence>
<dbReference type="GO" id="GO:0046872">
    <property type="term" value="F:metal ion binding"/>
    <property type="evidence" value="ECO:0007669"/>
    <property type="project" value="UniProtKB-KW"/>
</dbReference>
<reference evidence="6 7" key="1">
    <citation type="submission" date="2019-11" db="EMBL/GenBank/DDBJ databases">
        <authorList>
            <person name="Zheng R.K."/>
            <person name="Sun C.M."/>
        </authorList>
    </citation>
    <scope>NUCLEOTIDE SEQUENCE [LARGE SCALE GENOMIC DNA]</scope>
    <source>
        <strain evidence="6 7">WC007</strain>
    </source>
</reference>
<dbReference type="KEGG" id="mcos:GM418_10560"/>
<dbReference type="GO" id="GO:0016740">
    <property type="term" value="F:transferase activity"/>
    <property type="evidence" value="ECO:0007669"/>
    <property type="project" value="UniProtKB-KW"/>
</dbReference>
<feature type="domain" description="Sulfatase N-terminal" evidence="5">
    <location>
        <begin position="27"/>
        <end position="336"/>
    </location>
</feature>
<sequence length="476" mass="54977">MKKFTFLIQIFVFVCVFSVFGNRPKTPNVILILADDLGYNDLSCYRNFNSGQSETFPPTAQTPNIDKLAEQGIRFTDFYCGAAVCSPSRSALMTGRNATRVGIFNWVPENSPMHMRAREITIAELLKKKNYKTGHFGKWHLTSQGTDQPLPNDQGFDYSFYAYNNAVPSHHNPENYYRNGEPVGKLEGYACQLVVNEALQWLDKNNDNTTPFYIDVWFNEPHLKVAAPEELTKKHKYNAEYYGAIENMDIAVGRLMDYLKENNLIENTIIMFSSDNGSRWDHSNDPLRGEKCFNYEGGLREPFIVSWPPHVPKGKISQFNGSFTDILPTIASITDIPLPTDRKYDGIDISPVFFGEKDNVEREEPIFFYRYFHDPICMIRKGDWCLLGYQKLIPLAETLNESELANIRPWSFEKNHMEYLKNLVPTQFELYNLNDDVEQENNLADKYPEVVKELKKEMLRLRKEMVQEGGDWFAGN</sequence>
<keyword evidence="4" id="KW-0106">Calcium</keyword>
<evidence type="ECO:0000313" key="6">
    <source>
        <dbReference type="EMBL" id="QGY44081.1"/>
    </source>
</evidence>
<dbReference type="InterPro" id="IPR050738">
    <property type="entry name" value="Sulfatase"/>
</dbReference>
<dbReference type="EMBL" id="CP046401">
    <property type="protein sequence ID" value="QGY44081.1"/>
    <property type="molecule type" value="Genomic_DNA"/>
</dbReference>
<dbReference type="Pfam" id="PF00884">
    <property type="entry name" value="Sulfatase"/>
    <property type="match status" value="1"/>
</dbReference>
<comment type="similarity">
    <text evidence="1">Belongs to the sulfatase family.</text>
</comment>
<dbReference type="AlphaFoldDB" id="A0A6I6JNQ3"/>
<gene>
    <name evidence="6" type="ORF">GM418_10560</name>
</gene>
<dbReference type="PANTHER" id="PTHR42693:SF53">
    <property type="entry name" value="ENDO-4-O-SULFATASE"/>
    <property type="match status" value="1"/>
</dbReference>
<proteinExistence type="inferred from homology"/>
<dbReference type="SUPFAM" id="SSF53649">
    <property type="entry name" value="Alkaline phosphatase-like"/>
    <property type="match status" value="1"/>
</dbReference>
<dbReference type="PANTHER" id="PTHR42693">
    <property type="entry name" value="ARYLSULFATASE FAMILY MEMBER"/>
    <property type="match status" value="1"/>
</dbReference>
<keyword evidence="6" id="KW-0808">Transferase</keyword>
<keyword evidence="2" id="KW-0479">Metal-binding</keyword>
<dbReference type="GO" id="GO:0004065">
    <property type="term" value="F:arylsulfatase activity"/>
    <property type="evidence" value="ECO:0007669"/>
    <property type="project" value="TreeGrafter"/>
</dbReference>
<name>A0A6I6JNQ3_9BACT</name>
<evidence type="ECO:0000313" key="7">
    <source>
        <dbReference type="Proteomes" id="UP000428260"/>
    </source>
</evidence>